<dbReference type="Gene3D" id="2.130.10.130">
    <property type="entry name" value="Integrin alpha, N-terminal"/>
    <property type="match status" value="1"/>
</dbReference>
<dbReference type="InterPro" id="IPR000719">
    <property type="entry name" value="Prot_kinase_dom"/>
</dbReference>
<keyword evidence="8" id="KW-0812">Transmembrane</keyword>
<dbReference type="InterPro" id="IPR008266">
    <property type="entry name" value="Tyr_kinase_AS"/>
</dbReference>
<dbReference type="Gene3D" id="1.10.510.10">
    <property type="entry name" value="Transferase(Phosphotransferase) domain 1"/>
    <property type="match status" value="1"/>
</dbReference>
<evidence type="ECO:0000256" key="3">
    <source>
        <dbReference type="ARBA" id="ARBA00022737"/>
    </source>
</evidence>
<dbReference type="OrthoDB" id="1668230at2759"/>
<keyword evidence="6" id="KW-0547">Nucleotide-binding</keyword>
<evidence type="ECO:0000256" key="7">
    <source>
        <dbReference type="SAM" id="MobiDB-lite"/>
    </source>
</evidence>
<dbReference type="KEGG" id="sre:PTSG_02760"/>
<dbReference type="InterPro" id="IPR017441">
    <property type="entry name" value="Protein_kinase_ATP_BS"/>
</dbReference>
<dbReference type="GO" id="GO:0005524">
    <property type="term" value="F:ATP binding"/>
    <property type="evidence" value="ECO:0007669"/>
    <property type="project" value="UniProtKB-UniRule"/>
</dbReference>
<dbReference type="SMART" id="SM00219">
    <property type="entry name" value="TyrKc"/>
    <property type="match status" value="1"/>
</dbReference>
<dbReference type="SUPFAM" id="SSF56112">
    <property type="entry name" value="Protein kinase-like (PK-like)"/>
    <property type="match status" value="1"/>
</dbReference>
<dbReference type="RefSeq" id="XP_004996263.1">
    <property type="nucleotide sequence ID" value="XM_004996206.1"/>
</dbReference>
<dbReference type="SMART" id="SM00191">
    <property type="entry name" value="Int_alpha"/>
    <property type="match status" value="1"/>
</dbReference>
<dbReference type="Pfam" id="PF02494">
    <property type="entry name" value="HYR"/>
    <property type="match status" value="1"/>
</dbReference>
<keyword evidence="6" id="KW-0067">ATP-binding</keyword>
<dbReference type="InterPro" id="IPR013517">
    <property type="entry name" value="FG-GAP"/>
</dbReference>
<dbReference type="InterPro" id="IPR020635">
    <property type="entry name" value="Tyr_kinase_cat_dom"/>
</dbReference>
<dbReference type="GO" id="GO:0004714">
    <property type="term" value="F:transmembrane receptor protein tyrosine kinase activity"/>
    <property type="evidence" value="ECO:0007669"/>
    <property type="project" value="UniProtKB-EC"/>
</dbReference>
<dbReference type="InParanoid" id="F2U386"/>
<keyword evidence="8" id="KW-0472">Membrane</keyword>
<dbReference type="SUPFAM" id="SSF69318">
    <property type="entry name" value="Integrin alpha N-terminal domain"/>
    <property type="match status" value="1"/>
</dbReference>
<keyword evidence="13" id="KW-0808">Transferase</keyword>
<gene>
    <name evidence="13" type="ORF">PTSG_02760</name>
</gene>
<keyword evidence="4" id="KW-0325">Glycoprotein</keyword>
<evidence type="ECO:0000256" key="2">
    <source>
        <dbReference type="ARBA" id="ARBA00022729"/>
    </source>
</evidence>
<dbReference type="PROSITE" id="PS50011">
    <property type="entry name" value="PROTEIN_KINASE_DOM"/>
    <property type="match status" value="1"/>
</dbReference>
<dbReference type="InterPro" id="IPR011009">
    <property type="entry name" value="Kinase-like_dom_sf"/>
</dbReference>
<dbReference type="InterPro" id="IPR001245">
    <property type="entry name" value="Ser-Thr/Tyr_kinase_cat_dom"/>
</dbReference>
<dbReference type="InterPro" id="IPR050122">
    <property type="entry name" value="RTK"/>
</dbReference>
<dbReference type="Pfam" id="PF07714">
    <property type="entry name" value="PK_Tyr_Ser-Thr"/>
    <property type="match status" value="1"/>
</dbReference>
<dbReference type="InterPro" id="IPR013519">
    <property type="entry name" value="Int_alpha_beta-p"/>
</dbReference>
<dbReference type="PANTHER" id="PTHR24416">
    <property type="entry name" value="TYROSINE-PROTEIN KINASE RECEPTOR"/>
    <property type="match status" value="1"/>
</dbReference>
<feature type="transmembrane region" description="Helical" evidence="8">
    <location>
        <begin position="1597"/>
        <end position="1619"/>
    </location>
</feature>
<feature type="domain" description="Protein kinase" evidence="10">
    <location>
        <begin position="1661"/>
        <end position="1854"/>
    </location>
</feature>
<dbReference type="STRING" id="946362.F2U386"/>
<name>F2U386_SALR5</name>
<evidence type="ECO:0000259" key="12">
    <source>
        <dbReference type="PROSITE" id="PS50948"/>
    </source>
</evidence>
<dbReference type="GeneID" id="16076849"/>
<dbReference type="PANTHER" id="PTHR24416:SF621">
    <property type="entry name" value="TYROSINE KINASE RECEPTOR CAD96CA"/>
    <property type="match status" value="1"/>
</dbReference>
<evidence type="ECO:0000256" key="8">
    <source>
        <dbReference type="SAM" id="Phobius"/>
    </source>
</evidence>
<dbReference type="GO" id="GO:0007169">
    <property type="term" value="P:cell surface receptor protein tyrosine kinase signaling pathway"/>
    <property type="evidence" value="ECO:0007669"/>
    <property type="project" value="TreeGrafter"/>
</dbReference>
<evidence type="ECO:0000256" key="5">
    <source>
        <dbReference type="ARBA" id="ARBA00051243"/>
    </source>
</evidence>
<keyword evidence="13" id="KW-0418">Kinase</keyword>
<dbReference type="InterPro" id="IPR003609">
    <property type="entry name" value="Pan_app"/>
</dbReference>
<feature type="binding site" evidence="6">
    <location>
        <position position="1694"/>
    </location>
    <ligand>
        <name>ATP</name>
        <dbReference type="ChEBI" id="CHEBI:30616"/>
    </ligand>
</feature>
<evidence type="ECO:0000256" key="9">
    <source>
        <dbReference type="SAM" id="SignalP"/>
    </source>
</evidence>
<dbReference type="Gene3D" id="3.30.200.20">
    <property type="entry name" value="Phosphorylase Kinase, domain 1"/>
    <property type="match status" value="1"/>
</dbReference>
<reference evidence="13" key="1">
    <citation type="submission" date="2009-08" db="EMBL/GenBank/DDBJ databases">
        <title>Annotation of Salpingoeca rosetta.</title>
        <authorList>
            <consortium name="The Broad Institute Genome Sequencing Platform"/>
            <person name="Russ C."/>
            <person name="Cuomo C."/>
            <person name="Burger G."/>
            <person name="Gray M.W."/>
            <person name="Holland P.W.H."/>
            <person name="King N."/>
            <person name="Lang F.B.F."/>
            <person name="Roger A.J."/>
            <person name="Ruiz-Trillo I."/>
            <person name="Young S.K."/>
            <person name="Zeng Q."/>
            <person name="Gargeya S."/>
            <person name="Alvarado L."/>
            <person name="Berlin A."/>
            <person name="Chapman S.B."/>
            <person name="Chen Z."/>
            <person name="Freedman E."/>
            <person name="Gellesch M."/>
            <person name="Goldberg J."/>
            <person name="Griggs A."/>
            <person name="Gujja S."/>
            <person name="Heilman E."/>
            <person name="Heiman D."/>
            <person name="Howarth C."/>
            <person name="Mehta T."/>
            <person name="Neiman D."/>
            <person name="Pearson M."/>
            <person name="Roberts A."/>
            <person name="Saif S."/>
            <person name="Shea T."/>
            <person name="Shenoy N."/>
            <person name="Sisk P."/>
            <person name="Stolte C."/>
            <person name="Sykes S."/>
            <person name="White J."/>
            <person name="Yandava C."/>
            <person name="Haas B."/>
            <person name="Nusbaum C."/>
            <person name="Birren B."/>
        </authorList>
    </citation>
    <scope>NUCLEOTIDE SEQUENCE [LARGE SCALE GENOMIC DNA]</scope>
    <source>
        <strain evidence="13">ATCC 50818</strain>
    </source>
</reference>
<feature type="domain" description="HYR" evidence="11">
    <location>
        <begin position="985"/>
        <end position="1069"/>
    </location>
</feature>
<feature type="region of interest" description="Disordered" evidence="7">
    <location>
        <begin position="1182"/>
        <end position="1207"/>
    </location>
</feature>
<keyword evidence="2 9" id="KW-0732">Signal</keyword>
<organism evidence="14">
    <name type="scientific">Salpingoeca rosetta (strain ATCC 50818 / BSB-021)</name>
    <dbReference type="NCBI Taxonomy" id="946362"/>
    <lineage>
        <taxon>Eukaryota</taxon>
        <taxon>Choanoflagellata</taxon>
        <taxon>Craspedida</taxon>
        <taxon>Salpingoecidae</taxon>
        <taxon>Salpingoeca</taxon>
    </lineage>
</organism>
<evidence type="ECO:0000313" key="14">
    <source>
        <dbReference type="Proteomes" id="UP000007799"/>
    </source>
</evidence>
<proteinExistence type="predicted"/>
<accession>F2U386</accession>
<dbReference type="InterPro" id="IPR003410">
    <property type="entry name" value="HYR_dom"/>
</dbReference>
<dbReference type="GO" id="GO:0005886">
    <property type="term" value="C:plasma membrane"/>
    <property type="evidence" value="ECO:0007669"/>
    <property type="project" value="TreeGrafter"/>
</dbReference>
<evidence type="ECO:0000256" key="6">
    <source>
        <dbReference type="PROSITE-ProRule" id="PRU10141"/>
    </source>
</evidence>
<dbReference type="PROSITE" id="PS00109">
    <property type="entry name" value="PROTEIN_KINASE_TYR"/>
    <property type="match status" value="1"/>
</dbReference>
<dbReference type="EMBL" id="GL832960">
    <property type="protein sequence ID" value="EGD82080.1"/>
    <property type="molecule type" value="Genomic_DNA"/>
</dbReference>
<dbReference type="Proteomes" id="UP000007799">
    <property type="component" value="Unassembled WGS sequence"/>
</dbReference>
<feature type="domain" description="Apple" evidence="12">
    <location>
        <begin position="491"/>
        <end position="579"/>
    </location>
</feature>
<evidence type="ECO:0000256" key="4">
    <source>
        <dbReference type="ARBA" id="ARBA00023180"/>
    </source>
</evidence>
<dbReference type="Pfam" id="PF01839">
    <property type="entry name" value="FG-GAP"/>
    <property type="match status" value="1"/>
</dbReference>
<comment type="catalytic activity">
    <reaction evidence="5">
        <text>L-tyrosyl-[protein] + ATP = O-phospho-L-tyrosyl-[protein] + ADP + H(+)</text>
        <dbReference type="Rhea" id="RHEA:10596"/>
        <dbReference type="Rhea" id="RHEA-COMP:10136"/>
        <dbReference type="Rhea" id="RHEA-COMP:20101"/>
        <dbReference type="ChEBI" id="CHEBI:15378"/>
        <dbReference type="ChEBI" id="CHEBI:30616"/>
        <dbReference type="ChEBI" id="CHEBI:46858"/>
        <dbReference type="ChEBI" id="CHEBI:61978"/>
        <dbReference type="ChEBI" id="CHEBI:456216"/>
        <dbReference type="EC" id="2.7.10.1"/>
    </reaction>
</comment>
<evidence type="ECO:0000259" key="11">
    <source>
        <dbReference type="PROSITE" id="PS50825"/>
    </source>
</evidence>
<feature type="compositionally biased region" description="Acidic residues" evidence="7">
    <location>
        <begin position="1186"/>
        <end position="1199"/>
    </location>
</feature>
<feature type="domain" description="HYR" evidence="11">
    <location>
        <begin position="1303"/>
        <end position="1392"/>
    </location>
</feature>
<sequence>MQPKLHLTAALLLLVALLLLACPTNTVSAESLFEQVADTSYTFEEQPGSDRGKTVTTFDTNFDGLLDVVSLDGGTPPKFYLSTATTSGPFSNSVFNPMIMPPPSDIKAADLDGDGSTTELVIAEPFSSSLNGGGVEIYVMDIFGQVNSSPKSSISAVDLSLGTSSGFGAAVAVTRDLDGNGILDLVVSAPTSKQVVLLYLKDDLGVVDHAFLSSVPTNLQGIGSSLAYLYNDGMDMIAYAAGDMQSMEQAFVLHLFNTTSDRNIASEKVDTLLASDITARASPSDMLDFSLISLTLLPGYLGTGNVFPDLLVGCAACVAVGGETGGILQLNLDWVDGSLVLVQVEFEVEAFSSGFTEGGVDLDSVIISTTGFDTSPKFAYVVLSSNDNGPYRLAKLTVPFCPAGTRRDGTACADCVNGVEYQDEVFQVECKPLTDCDFAELLPPTPTTDRVCSECTDEQFYNQACIFPCRNNKSPNSQYACSCSIQDCTDCLSNPDGAFNSIGSVLVGRGRPESTPLDCGLASTPGSCAAQCRNVPSCNAFSHAADTGECCFFDMQMDPLNVVLLQQQSSRITYVLETCVTCIPSTVLYDNECIVPDVPPLLSVFPSELVISSTAPTETPIATVSSLIDPNLPSGEGPLLFTVPADYDDAIAVTSSAVFLKRPWSGNGTFDIHITASDGRSTCRVLERGAIQETPGPCTNQTTLRIIVPYFEECAPPVSVTIPTSKRTKVPFAYPTVVSDANVGITASPPPTHEFSVGTTAVTFTVGPFDYGDNITCSTDVRVVRGMEISVGSLSTSAGGSAVTVFLIENLFGDALSALEDLTIRSSDAAFRISITSLLGEPFVVSPPDDEDFPFAELRVAFDIRFCPKGVAFPDNPTYRDVISGVNLKFSSDRVPDVTLELAQRSIDLLTGCVHLAGVSEPVTRRFFFDNAYFDVSAPRGFLPFGFPSKLELEPRSPSYVAFVLTNTMGELSSDLLAEAPVTLQDLQPPEFPTCPEETVVVYAAHGATSANATWPDIVPTDNVGIVSSSSTHVSGESFDVVTSPHPVKYTASDGTSTGTCEFNVDVRVQELSIDVETDISVSRADRTYTQAQRKSADYNLLNDRHDLDFVGDVSQHNTLRLVFGDALGRAIVVQDTANTTEVKLLVDVRWTATGNFNGGDVSLKTDMTKLSATIFRESIPALHDEEGEDESEAEETEDKEGKEKGGAFAISGPHDLSFTVHFTQMDFTDTTGEIHVVGQAIIPSEMAFSNISITTIFINDLVSTLPSANVTWTTKTGAFVGFRYLYDADEPVDANKYAVTFFDADPPVFVSCPADMSVPNDAGQGYATVSWPPVTATDMQSQASEPSSPYVNNTGVFPVISPSSPPHRVVYTTSDLFGNTAMCSFSVTVVDVEAPNVTCKSNPIVVPLEPDDPLAHVPLAEITGNATDNVLADNWLVKVQPLSIADMPIGSYDIVTEFKDGYDNRNNCTTVLTVIDVTPPTGAFCPAQLQPLGQDANTMSGSDSNDTIVVYNPEDVYYQISIQTHFKDFSFMDNVGIDQVVWSVPDTGLYPPGPTNITVVANDTSGNEYQCDFVLLLPSPTPSTQSPSASLSRSQVSYIGGGGGAGVLLILLILFFAYRFSMRKHPQDWDDIFATMEAFRQRKASQAGPVEPREIRRSQLKLNAELGKGAFGIVYKGLLNDIPGAPAYLVAVKSLHDNATGADRQELLEEAAVMAQFIHPNVVALVGVVTLGDPLLVILEYMENGSLKGYLESHDTPAHRKIQFIADCASGLAHIHSKGFIHRDVAARNVLISSDISAKIADFGDGGGTGVGAADDNGDEKRHKKMSNLYVDALDSVVGQHDSDNDNVMVTDF</sequence>
<keyword evidence="14" id="KW-1185">Reference proteome</keyword>
<dbReference type="GO" id="GO:0043235">
    <property type="term" value="C:receptor complex"/>
    <property type="evidence" value="ECO:0007669"/>
    <property type="project" value="TreeGrafter"/>
</dbReference>
<evidence type="ECO:0000259" key="10">
    <source>
        <dbReference type="PROSITE" id="PS50011"/>
    </source>
</evidence>
<dbReference type="PROSITE" id="PS00107">
    <property type="entry name" value="PROTEIN_KINASE_ATP"/>
    <property type="match status" value="1"/>
</dbReference>
<dbReference type="PROSITE" id="PS50825">
    <property type="entry name" value="HYR"/>
    <property type="match status" value="3"/>
</dbReference>
<dbReference type="eggNOG" id="KOG4258">
    <property type="taxonomic scope" value="Eukaryota"/>
</dbReference>
<dbReference type="PROSITE" id="PS51257">
    <property type="entry name" value="PROKAR_LIPOPROTEIN"/>
    <property type="match status" value="1"/>
</dbReference>
<feature type="signal peptide" evidence="9">
    <location>
        <begin position="1"/>
        <end position="29"/>
    </location>
</feature>
<dbReference type="InterPro" id="IPR028994">
    <property type="entry name" value="Integrin_alpha_N"/>
</dbReference>
<evidence type="ECO:0000256" key="1">
    <source>
        <dbReference type="ARBA" id="ARBA00004167"/>
    </source>
</evidence>
<feature type="domain" description="HYR" evidence="11">
    <location>
        <begin position="1476"/>
        <end position="1580"/>
    </location>
</feature>
<keyword evidence="3" id="KW-0677">Repeat</keyword>
<comment type="subcellular location">
    <subcellularLocation>
        <location evidence="1">Membrane</location>
        <topology evidence="1">Single-pass membrane protein</topology>
    </subcellularLocation>
</comment>
<keyword evidence="8" id="KW-1133">Transmembrane helix</keyword>
<dbReference type="PROSITE" id="PS50948">
    <property type="entry name" value="PAN"/>
    <property type="match status" value="1"/>
</dbReference>
<feature type="chain" id="PRO_5003290694" evidence="9">
    <location>
        <begin position="30"/>
        <end position="1854"/>
    </location>
</feature>
<evidence type="ECO:0000313" key="13">
    <source>
        <dbReference type="EMBL" id="EGD82080.1"/>
    </source>
</evidence>
<protein>
    <submittedName>
        <fullName evidence="13">TK/RTKC protein kinase</fullName>
    </submittedName>
</protein>